<organism evidence="2 3">
    <name type="scientific">Saccharothrix mutabilis subsp. mutabilis</name>
    <dbReference type="NCBI Taxonomy" id="66855"/>
    <lineage>
        <taxon>Bacteria</taxon>
        <taxon>Bacillati</taxon>
        <taxon>Actinomycetota</taxon>
        <taxon>Actinomycetes</taxon>
        <taxon>Pseudonocardiales</taxon>
        <taxon>Pseudonocardiaceae</taxon>
        <taxon>Saccharothrix</taxon>
    </lineage>
</organism>
<gene>
    <name evidence="2" type="ORF">GCM10010492_27150</name>
</gene>
<reference evidence="3" key="1">
    <citation type="journal article" date="2019" name="Int. J. Syst. Evol. Microbiol.">
        <title>The Global Catalogue of Microorganisms (GCM) 10K type strain sequencing project: providing services to taxonomists for standard genome sequencing and annotation.</title>
        <authorList>
            <consortium name="The Broad Institute Genomics Platform"/>
            <consortium name="The Broad Institute Genome Sequencing Center for Infectious Disease"/>
            <person name="Wu L."/>
            <person name="Ma J."/>
        </authorList>
    </citation>
    <scope>NUCLEOTIDE SEQUENCE [LARGE SCALE GENOMIC DNA]</scope>
    <source>
        <strain evidence="3">JCM 3380</strain>
    </source>
</reference>
<feature type="region of interest" description="Disordered" evidence="1">
    <location>
        <begin position="30"/>
        <end position="60"/>
    </location>
</feature>
<dbReference type="PROSITE" id="PS51257">
    <property type="entry name" value="PROKAR_LIPOPROTEIN"/>
    <property type="match status" value="1"/>
</dbReference>
<dbReference type="InterPro" id="IPR024520">
    <property type="entry name" value="DUF3558"/>
</dbReference>
<dbReference type="EMBL" id="BAAABU010000004">
    <property type="protein sequence ID" value="GAA0227420.1"/>
    <property type="molecule type" value="Genomic_DNA"/>
</dbReference>
<evidence type="ECO:0000313" key="3">
    <source>
        <dbReference type="Proteomes" id="UP001500416"/>
    </source>
</evidence>
<sequence>MGMQLIRNLAIRSILPIAVLGAVLTGCSEKQGGTPTAGSDTPTTTGTSAKPTTTSSSGTGGGLESFDACAAVQAAVGQLPLTEIEPNGKAGCDAEFGTTVSVGVKAYPSLGVADFVMGPDSKPSDITVGSHKARKVAAPGGGTSSSCAVTIEVTAKSRVDVVASANASQDEACDAAEKVAKAIEPKLPK</sequence>
<evidence type="ECO:0000313" key="2">
    <source>
        <dbReference type="EMBL" id="GAA0227420.1"/>
    </source>
</evidence>
<name>A0ABP3DAD6_9PSEU</name>
<protein>
    <submittedName>
        <fullName evidence="2">DUF3558 family protein</fullName>
    </submittedName>
</protein>
<keyword evidence="3" id="KW-1185">Reference proteome</keyword>
<dbReference type="Proteomes" id="UP001500416">
    <property type="component" value="Unassembled WGS sequence"/>
</dbReference>
<dbReference type="Pfam" id="PF12079">
    <property type="entry name" value="DUF3558"/>
    <property type="match status" value="1"/>
</dbReference>
<proteinExistence type="predicted"/>
<feature type="compositionally biased region" description="Low complexity" evidence="1">
    <location>
        <begin position="32"/>
        <end position="57"/>
    </location>
</feature>
<comment type="caution">
    <text evidence="2">The sequence shown here is derived from an EMBL/GenBank/DDBJ whole genome shotgun (WGS) entry which is preliminary data.</text>
</comment>
<evidence type="ECO:0000256" key="1">
    <source>
        <dbReference type="SAM" id="MobiDB-lite"/>
    </source>
</evidence>
<accession>A0ABP3DAD6</accession>